<organism evidence="3 4">
    <name type="scientific">Pseudomonas syringae pv. viburni</name>
    <dbReference type="NCBI Taxonomy" id="251703"/>
    <lineage>
        <taxon>Bacteria</taxon>
        <taxon>Pseudomonadati</taxon>
        <taxon>Pseudomonadota</taxon>
        <taxon>Gammaproteobacteria</taxon>
        <taxon>Pseudomonadales</taxon>
        <taxon>Pseudomonadaceae</taxon>
        <taxon>Pseudomonas</taxon>
    </lineage>
</organism>
<accession>A0A0Q0DD05</accession>
<comment type="caution">
    <text evidence="3">The sequence shown here is derived from an EMBL/GenBank/DDBJ whole genome shotgun (WGS) entry which is preliminary data.</text>
</comment>
<evidence type="ECO:0000256" key="1">
    <source>
        <dbReference type="SAM" id="MobiDB-lite"/>
    </source>
</evidence>
<evidence type="ECO:0000313" key="3">
    <source>
        <dbReference type="EMBL" id="KPZ16376.1"/>
    </source>
</evidence>
<dbReference type="Proteomes" id="UP000050317">
    <property type="component" value="Unassembled WGS sequence"/>
</dbReference>
<gene>
    <name evidence="3" type="ORF">ALO40_102746</name>
</gene>
<name>A0A0Q0DD05_9PSED</name>
<dbReference type="Pfam" id="PF13503">
    <property type="entry name" value="DUF4123"/>
    <property type="match status" value="1"/>
</dbReference>
<dbReference type="AlphaFoldDB" id="A0A0Q0DD05"/>
<dbReference type="PATRIC" id="fig|251703.9.peg.35"/>
<evidence type="ECO:0000313" key="4">
    <source>
        <dbReference type="Proteomes" id="UP000050317"/>
    </source>
</evidence>
<feature type="domain" description="DUF4123" evidence="2">
    <location>
        <begin position="18"/>
        <end position="113"/>
    </location>
</feature>
<dbReference type="InterPro" id="IPR025391">
    <property type="entry name" value="DUF4123"/>
</dbReference>
<sequence>MSEFESGPRDLPWSKRAYLLLNAINLPQLRSKIFEWNPDPVYTMLFLQTRFSGLLECSPALIQINSPHDPAFIQFLAHTRDEWGILLFSDADHKTVADHLRWLVFVDQPGGQALPSEPLGSAGRQCPVRPSSRAQRQSAFWPCRQGLCSRRCHRTLDTPRAPRQACRSRRTKPLSPEQPASRCTG</sequence>
<proteinExistence type="predicted"/>
<dbReference type="EMBL" id="LJRR01000200">
    <property type="protein sequence ID" value="KPZ16376.1"/>
    <property type="molecule type" value="Genomic_DNA"/>
</dbReference>
<feature type="region of interest" description="Disordered" evidence="1">
    <location>
        <begin position="159"/>
        <end position="185"/>
    </location>
</feature>
<evidence type="ECO:0000259" key="2">
    <source>
        <dbReference type="Pfam" id="PF13503"/>
    </source>
</evidence>
<protein>
    <submittedName>
        <fullName evidence="3">Putative Membrane protein</fullName>
    </submittedName>
</protein>
<reference evidence="3 4" key="1">
    <citation type="submission" date="2015-09" db="EMBL/GenBank/DDBJ databases">
        <title>Genome announcement of multiple Pseudomonas syringae strains.</title>
        <authorList>
            <person name="Thakur S."/>
            <person name="Wang P.W."/>
            <person name="Gong Y."/>
            <person name="Weir B.S."/>
            <person name="Guttman D.S."/>
        </authorList>
    </citation>
    <scope>NUCLEOTIDE SEQUENCE [LARGE SCALE GENOMIC DNA]</scope>
    <source>
        <strain evidence="3 4">ICMP3963</strain>
    </source>
</reference>